<protein>
    <submittedName>
        <fullName evidence="12">Phospholipase D/nuclease</fullName>
    </submittedName>
</protein>
<feature type="transmembrane region" description="Helical" evidence="10">
    <location>
        <begin position="48"/>
        <end position="69"/>
    </location>
</feature>
<evidence type="ECO:0000256" key="9">
    <source>
        <dbReference type="SAM" id="MobiDB-lite"/>
    </source>
</evidence>
<feature type="binding site" evidence="7">
    <location>
        <position position="536"/>
    </location>
    <ligand>
        <name>substrate</name>
    </ligand>
</feature>
<dbReference type="InterPro" id="IPR010347">
    <property type="entry name" value="Tdp1"/>
</dbReference>
<feature type="transmembrane region" description="Helical" evidence="10">
    <location>
        <begin position="75"/>
        <end position="93"/>
    </location>
</feature>
<dbReference type="GO" id="GO:0003697">
    <property type="term" value="F:single-stranded DNA binding"/>
    <property type="evidence" value="ECO:0007669"/>
    <property type="project" value="TreeGrafter"/>
</dbReference>
<keyword evidence="3 10" id="KW-0812">Transmembrane</keyword>
<dbReference type="GO" id="GO:0016020">
    <property type="term" value="C:membrane"/>
    <property type="evidence" value="ECO:0007669"/>
    <property type="project" value="UniProtKB-SubCell"/>
</dbReference>
<dbReference type="CDD" id="cd09122">
    <property type="entry name" value="PLDc_Tdp1_1"/>
    <property type="match status" value="1"/>
</dbReference>
<feature type="binding site" evidence="7">
    <location>
        <position position="768"/>
    </location>
    <ligand>
        <name>substrate</name>
    </ligand>
</feature>
<reference evidence="12" key="1">
    <citation type="journal article" date="2020" name="Stud. Mycol.">
        <title>101 Dothideomycetes genomes: a test case for predicting lifestyles and emergence of pathogens.</title>
        <authorList>
            <person name="Haridas S."/>
            <person name="Albert R."/>
            <person name="Binder M."/>
            <person name="Bloem J."/>
            <person name="Labutti K."/>
            <person name="Salamov A."/>
            <person name="Andreopoulos B."/>
            <person name="Baker S."/>
            <person name="Barry K."/>
            <person name="Bills G."/>
            <person name="Bluhm B."/>
            <person name="Cannon C."/>
            <person name="Castanera R."/>
            <person name="Culley D."/>
            <person name="Daum C."/>
            <person name="Ezra D."/>
            <person name="Gonzalez J."/>
            <person name="Henrissat B."/>
            <person name="Kuo A."/>
            <person name="Liang C."/>
            <person name="Lipzen A."/>
            <person name="Lutzoni F."/>
            <person name="Magnuson J."/>
            <person name="Mondo S."/>
            <person name="Nolan M."/>
            <person name="Ohm R."/>
            <person name="Pangilinan J."/>
            <person name="Park H.-J."/>
            <person name="Ramirez L."/>
            <person name="Alfaro M."/>
            <person name="Sun H."/>
            <person name="Tritt A."/>
            <person name="Yoshinaga Y."/>
            <person name="Zwiers L.-H."/>
            <person name="Turgeon B."/>
            <person name="Goodwin S."/>
            <person name="Spatafora J."/>
            <person name="Crous P."/>
            <person name="Grigoriev I."/>
        </authorList>
    </citation>
    <scope>NUCLEOTIDE SEQUENCE</scope>
    <source>
        <strain evidence="12">CBS 122681</strain>
    </source>
</reference>
<dbReference type="GO" id="GO:0017005">
    <property type="term" value="F:3'-tyrosyl-DNA phosphodiesterase activity"/>
    <property type="evidence" value="ECO:0007669"/>
    <property type="project" value="TreeGrafter"/>
</dbReference>
<accession>A0A6A6T4A6</accession>
<dbReference type="InterPro" id="IPR003903">
    <property type="entry name" value="UIM_dom"/>
</dbReference>
<keyword evidence="4 10" id="KW-1133">Transmembrane helix</keyword>
<evidence type="ECO:0000256" key="2">
    <source>
        <dbReference type="ARBA" id="ARBA00006757"/>
    </source>
</evidence>
<evidence type="ECO:0000256" key="1">
    <source>
        <dbReference type="ARBA" id="ARBA00004141"/>
    </source>
</evidence>
<dbReference type="GO" id="GO:0005634">
    <property type="term" value="C:nucleus"/>
    <property type="evidence" value="ECO:0007669"/>
    <property type="project" value="InterPro"/>
</dbReference>
<dbReference type="GO" id="GO:0006281">
    <property type="term" value="P:DNA repair"/>
    <property type="evidence" value="ECO:0007669"/>
    <property type="project" value="InterPro"/>
</dbReference>
<organism evidence="12 13">
    <name type="scientific">Lophiostoma macrostomum CBS 122681</name>
    <dbReference type="NCBI Taxonomy" id="1314788"/>
    <lineage>
        <taxon>Eukaryota</taxon>
        <taxon>Fungi</taxon>
        <taxon>Dikarya</taxon>
        <taxon>Ascomycota</taxon>
        <taxon>Pezizomycotina</taxon>
        <taxon>Dothideomycetes</taxon>
        <taxon>Pleosporomycetidae</taxon>
        <taxon>Pleosporales</taxon>
        <taxon>Lophiostomataceae</taxon>
        <taxon>Lophiostoma</taxon>
    </lineage>
</organism>
<feature type="site" description="Interaction with DNA" evidence="8">
    <location>
        <position position="793"/>
    </location>
</feature>
<evidence type="ECO:0000256" key="7">
    <source>
        <dbReference type="PIRSR" id="PIRSR610347-2"/>
    </source>
</evidence>
<dbReference type="SMART" id="SM00726">
    <property type="entry name" value="UIM"/>
    <property type="match status" value="2"/>
</dbReference>
<dbReference type="Pfam" id="PF02809">
    <property type="entry name" value="UIM"/>
    <property type="match status" value="2"/>
</dbReference>
<evidence type="ECO:0000256" key="3">
    <source>
        <dbReference type="ARBA" id="ARBA00022692"/>
    </source>
</evidence>
<evidence type="ECO:0000259" key="11">
    <source>
        <dbReference type="PROSITE" id="PS50035"/>
    </source>
</evidence>
<dbReference type="GO" id="GO:0003690">
    <property type="term" value="F:double-stranded DNA binding"/>
    <property type="evidence" value="ECO:0007669"/>
    <property type="project" value="TreeGrafter"/>
</dbReference>
<feature type="transmembrane region" description="Helical" evidence="10">
    <location>
        <begin position="14"/>
        <end position="36"/>
    </location>
</feature>
<keyword evidence="5 10" id="KW-0472">Membrane</keyword>
<evidence type="ECO:0000313" key="13">
    <source>
        <dbReference type="Proteomes" id="UP000799324"/>
    </source>
</evidence>
<feature type="active site" description="Nucleophile" evidence="6">
    <location>
        <position position="534"/>
    </location>
</feature>
<dbReference type="Pfam" id="PF25129">
    <property type="entry name" value="Pyr4-TMTC"/>
    <property type="match status" value="1"/>
</dbReference>
<evidence type="ECO:0000313" key="12">
    <source>
        <dbReference type="EMBL" id="KAF2654001.1"/>
    </source>
</evidence>
<dbReference type="PROSITE" id="PS50330">
    <property type="entry name" value="UIM"/>
    <property type="match status" value="2"/>
</dbReference>
<feature type="transmembrane region" description="Helical" evidence="10">
    <location>
        <begin position="113"/>
        <end position="133"/>
    </location>
</feature>
<feature type="domain" description="PLD phosphodiesterase" evidence="11">
    <location>
        <begin position="761"/>
        <end position="796"/>
    </location>
</feature>
<feature type="active site" description="Proton donor/acceptor" evidence="6">
    <location>
        <position position="766"/>
    </location>
</feature>
<dbReference type="PROSITE" id="PS50035">
    <property type="entry name" value="PLD"/>
    <property type="match status" value="1"/>
</dbReference>
<feature type="compositionally biased region" description="Polar residues" evidence="9">
    <location>
        <begin position="412"/>
        <end position="422"/>
    </location>
</feature>
<evidence type="ECO:0000256" key="4">
    <source>
        <dbReference type="ARBA" id="ARBA00022989"/>
    </source>
</evidence>
<dbReference type="PANTHER" id="PTHR12415">
    <property type="entry name" value="TYROSYL-DNA PHOSPHODIESTERASE 1"/>
    <property type="match status" value="1"/>
</dbReference>
<feature type="transmembrane region" description="Helical" evidence="10">
    <location>
        <begin position="158"/>
        <end position="180"/>
    </location>
</feature>
<dbReference type="Gene3D" id="3.30.870.10">
    <property type="entry name" value="Endonuclease Chain A"/>
    <property type="match status" value="2"/>
</dbReference>
<dbReference type="AlphaFoldDB" id="A0A6A6T4A6"/>
<evidence type="ECO:0000256" key="6">
    <source>
        <dbReference type="PIRSR" id="PIRSR610347-1"/>
    </source>
</evidence>
<feature type="region of interest" description="Disordered" evidence="9">
    <location>
        <begin position="323"/>
        <end position="348"/>
    </location>
</feature>
<dbReference type="Proteomes" id="UP000799324">
    <property type="component" value="Unassembled WGS sequence"/>
</dbReference>
<feature type="region of interest" description="Disordered" evidence="9">
    <location>
        <begin position="392"/>
        <end position="432"/>
    </location>
</feature>
<dbReference type="InterPro" id="IPR001736">
    <property type="entry name" value="PLipase_D/transphosphatidylase"/>
</dbReference>
<gene>
    <name evidence="12" type="ORF">K491DRAFT_601736</name>
</gene>
<dbReference type="GO" id="GO:0016829">
    <property type="term" value="F:lyase activity"/>
    <property type="evidence" value="ECO:0007669"/>
    <property type="project" value="InterPro"/>
</dbReference>
<comment type="subcellular location">
    <subcellularLocation>
        <location evidence="1">Membrane</location>
        <topology evidence="1">Multi-pass membrane protein</topology>
    </subcellularLocation>
</comment>
<name>A0A6A6T4A6_9PLEO</name>
<evidence type="ECO:0000256" key="5">
    <source>
        <dbReference type="ARBA" id="ARBA00023136"/>
    </source>
</evidence>
<evidence type="ECO:0000256" key="8">
    <source>
        <dbReference type="PIRSR" id="PIRSR610347-3"/>
    </source>
</evidence>
<dbReference type="InterPro" id="IPR039020">
    <property type="entry name" value="PaxB-like"/>
</dbReference>
<dbReference type="Pfam" id="PF06087">
    <property type="entry name" value="Tyr-DNA_phospho"/>
    <property type="match status" value="1"/>
</dbReference>
<dbReference type="PANTHER" id="PTHR12415:SF4">
    <property type="entry name" value="TYROSYL-DNA PHOSPHODIESTERASE DOMAIN-CONTAINING PROTEIN"/>
    <property type="match status" value="1"/>
</dbReference>
<sequence length="870" mass="96101">MGSNDVPPPHVSPLYPAVSSLFMATGGLCYTITYILMVQQSLRDRTYAMPLFSLALNFAWEIVFSLYVAEAPLEKSIFVLWMVLDLGLVYAVVKYGQNEWAHAPAIGRNLGKIMIVGVLWCCWALWAVCSWWIDEAHPVNPKSGKVYFGVDGIDTTELGYWTALLAQVVLSCLLLAQITVRGHSGGASYSIWATRFVGSLAGINVYYGYCWYAWPEAHGYVMHPLSICFLASWPVADLAFLAVLREVKKNEVTLKDGRKTRRATLDTNNHIKVLMASSDDDEDLKRALAMSLEDAKSSPAAPIDLAESDDEEMRQAISLSLGDSANDETALPASSGSTLPPSSQDSLYASKLPQSSIASQEHVATSSQSSICSRTSGLLGLDRKAMEQERLARVNKRKRSASPERPAKLATRASSTTPTLDASNPAREFAPSGIQYPRGAIKRTWAYKYPRMNDIKVEEVLQASTLNIAVLSAFMTDDQWIYTKIDPEKIKQIWIMSAKGQEIQDEYKRQALAANVPNLKPHFPPMDGQIMNMHSKLMLLFHDTHLRVVVPTANLIKFDWGETNRDPNGESWQPAVMENTVFLVDLPRRLDGDVGRKQDLIAFGKGLMEFLEAQGLGNKVLDGVLKFDFSATDRLAFVHSIPGALTESCANRTGLPGLANAVRKLGLEANSLLLDYAASSLGAVKGSFLKQLYAAAGGRHSPDPKVPKDYLERVSIYFPSGDTVQKSNGGPDCGGIITLGRRDYNEYFPKQCMREYKSTRNGVLSHNKILLVRGQKKDGKPVAWAYVGSANLSESAWGSQKILKSGKEGKLNIRNWECGVVVPVSDEDLVNVDMQDDKLPPLDVFKNTIEVPWQHPGAKYGDKEPWFFRG</sequence>
<evidence type="ECO:0000256" key="10">
    <source>
        <dbReference type="SAM" id="Phobius"/>
    </source>
</evidence>
<proteinExistence type="inferred from homology"/>
<dbReference type="EMBL" id="MU004371">
    <property type="protein sequence ID" value="KAF2654001.1"/>
    <property type="molecule type" value="Genomic_DNA"/>
</dbReference>
<feature type="compositionally biased region" description="Polar residues" evidence="9">
    <location>
        <begin position="332"/>
        <end position="348"/>
    </location>
</feature>
<dbReference type="OrthoDB" id="47785at2759"/>
<comment type="similarity">
    <text evidence="2">Belongs to the paxB family.</text>
</comment>
<dbReference type="SUPFAM" id="SSF56024">
    <property type="entry name" value="Phospholipase D/nuclease"/>
    <property type="match status" value="2"/>
</dbReference>
<feature type="transmembrane region" description="Helical" evidence="10">
    <location>
        <begin position="192"/>
        <end position="214"/>
    </location>
</feature>
<keyword evidence="13" id="KW-1185">Reference proteome</keyword>